<comment type="similarity">
    <text evidence="1">Belongs to the ATP-dependent AMP-binding enzyme family.</text>
</comment>
<comment type="caution">
    <text evidence="5">The sequence shown here is derived from an EMBL/GenBank/DDBJ whole genome shotgun (WGS) entry which is preliminary data.</text>
</comment>
<evidence type="ECO:0000259" key="4">
    <source>
        <dbReference type="Pfam" id="PF13193"/>
    </source>
</evidence>
<dbReference type="PANTHER" id="PTHR43201:SF5">
    <property type="entry name" value="MEDIUM-CHAIN ACYL-COA LIGASE ACSF2, MITOCHONDRIAL"/>
    <property type="match status" value="1"/>
</dbReference>
<dbReference type="InterPro" id="IPR045851">
    <property type="entry name" value="AMP-bd_C_sf"/>
</dbReference>
<dbReference type="Gene3D" id="3.30.300.30">
    <property type="match status" value="1"/>
</dbReference>
<keyword evidence="6" id="KW-1185">Reference proteome</keyword>
<gene>
    <name evidence="5" type="ORF">FC88_GL001470</name>
</gene>
<dbReference type="Proteomes" id="UP000051379">
    <property type="component" value="Unassembled WGS sequence"/>
</dbReference>
<sequence>MFIQSKGHGDLLMSELTERLQQQLIAGATRPLMQDANQHWYTGSELNLEKNVWKNYWKNKGIGHNDIVLVSLTNSVTYSLVIQSLWEIGSIVQTLNPAATEIQISELEDQYHYSAIIFDSDVKELKFLNDIFTSQPRLTTLHESEVQIFVRNKHIAHLAETPEDDQIALIMHTSGTTGKPKRVGLTHKQLLAGAFNVIDSEELTNQDSTFVLMPMFHINAMVISNLATRLSHGQLLFRPKFSAHLFWKKVSSEQVTWVSLTPAIIAILLQRDEQPTHTNLRFLRTASAPLLPSIRAQFKQRFDIPLIESYGMTEAASQIAQNPLEKPVQKTVGKVVGTQIKIFDNNYHEIEKNKVGQIALKGDSVITHYLDPQPEAFHDGWLLTGDLGSLDDNDYLHIAGRSKEMIIRGGENVNPLAVEDCLHNLKFIREVAVVGTPDLIYGETVTAVIVPKKLSHDHRHQLALLNELANEQLLPVERPTKYIFSTELPKNATGKIQRTLLAQEVAQQQKEA</sequence>
<evidence type="ECO:0000259" key="3">
    <source>
        <dbReference type="Pfam" id="PF00501"/>
    </source>
</evidence>
<dbReference type="InterPro" id="IPR020845">
    <property type="entry name" value="AMP-binding_CS"/>
</dbReference>
<protein>
    <submittedName>
        <fullName evidence="5">Acyl-CoA synthetase family protein</fullName>
    </submittedName>
</protein>
<evidence type="ECO:0000313" key="6">
    <source>
        <dbReference type="Proteomes" id="UP000051379"/>
    </source>
</evidence>
<organism evidence="5 6">
    <name type="scientific">Companilactobacillus futsaii JCM 17355</name>
    <dbReference type="NCBI Taxonomy" id="1423818"/>
    <lineage>
        <taxon>Bacteria</taxon>
        <taxon>Bacillati</taxon>
        <taxon>Bacillota</taxon>
        <taxon>Bacilli</taxon>
        <taxon>Lactobacillales</taxon>
        <taxon>Lactobacillaceae</taxon>
        <taxon>Companilactobacillus</taxon>
    </lineage>
</organism>
<dbReference type="InterPro" id="IPR025110">
    <property type="entry name" value="AMP-bd_C"/>
</dbReference>
<dbReference type="InterPro" id="IPR000873">
    <property type="entry name" value="AMP-dep_synth/lig_dom"/>
</dbReference>
<evidence type="ECO:0000313" key="5">
    <source>
        <dbReference type="EMBL" id="KRK91175.1"/>
    </source>
</evidence>
<dbReference type="EMBL" id="AZDO01000137">
    <property type="protein sequence ID" value="KRK91175.1"/>
    <property type="molecule type" value="Genomic_DNA"/>
</dbReference>
<dbReference type="SUPFAM" id="SSF56801">
    <property type="entry name" value="Acetyl-CoA synthetase-like"/>
    <property type="match status" value="1"/>
</dbReference>
<reference evidence="5 6" key="1">
    <citation type="journal article" date="2015" name="Genome Announc.">
        <title>Expanding the biotechnology potential of lactobacilli through comparative genomics of 213 strains and associated genera.</title>
        <authorList>
            <person name="Sun Z."/>
            <person name="Harris H.M."/>
            <person name="McCann A."/>
            <person name="Guo C."/>
            <person name="Argimon S."/>
            <person name="Zhang W."/>
            <person name="Yang X."/>
            <person name="Jeffery I.B."/>
            <person name="Cooney J.C."/>
            <person name="Kagawa T.F."/>
            <person name="Liu W."/>
            <person name="Song Y."/>
            <person name="Salvetti E."/>
            <person name="Wrobel A."/>
            <person name="Rasinkangas P."/>
            <person name="Parkhill J."/>
            <person name="Rea M.C."/>
            <person name="O'Sullivan O."/>
            <person name="Ritari J."/>
            <person name="Douillard F.P."/>
            <person name="Paul Ross R."/>
            <person name="Yang R."/>
            <person name="Briner A.E."/>
            <person name="Felis G.E."/>
            <person name="de Vos W.M."/>
            <person name="Barrangou R."/>
            <person name="Klaenhammer T.R."/>
            <person name="Caufield P.W."/>
            <person name="Cui Y."/>
            <person name="Zhang H."/>
            <person name="O'Toole P.W."/>
        </authorList>
    </citation>
    <scope>NUCLEOTIDE SEQUENCE [LARGE SCALE GENOMIC DNA]</scope>
    <source>
        <strain evidence="5 6">JCM 17355</strain>
    </source>
</reference>
<evidence type="ECO:0000256" key="2">
    <source>
        <dbReference type="ARBA" id="ARBA00022598"/>
    </source>
</evidence>
<dbReference type="Pfam" id="PF13193">
    <property type="entry name" value="AMP-binding_C"/>
    <property type="match status" value="1"/>
</dbReference>
<evidence type="ECO:0000256" key="1">
    <source>
        <dbReference type="ARBA" id="ARBA00006432"/>
    </source>
</evidence>
<accession>A0ABR5P4T4</accession>
<feature type="domain" description="AMP-binding enzyme C-terminal" evidence="4">
    <location>
        <begin position="418"/>
        <end position="495"/>
    </location>
</feature>
<dbReference type="Pfam" id="PF00501">
    <property type="entry name" value="AMP-binding"/>
    <property type="match status" value="1"/>
</dbReference>
<feature type="domain" description="AMP-dependent synthetase/ligase" evidence="3">
    <location>
        <begin position="35"/>
        <end position="370"/>
    </location>
</feature>
<keyword evidence="2" id="KW-0436">Ligase</keyword>
<dbReference type="Gene3D" id="3.40.50.12780">
    <property type="entry name" value="N-terminal domain of ligase-like"/>
    <property type="match status" value="1"/>
</dbReference>
<proteinExistence type="inferred from homology"/>
<dbReference type="PROSITE" id="PS00455">
    <property type="entry name" value="AMP_BINDING"/>
    <property type="match status" value="1"/>
</dbReference>
<dbReference type="InterPro" id="IPR042099">
    <property type="entry name" value="ANL_N_sf"/>
</dbReference>
<name>A0ABR5P4T4_9LACO</name>
<dbReference type="PANTHER" id="PTHR43201">
    <property type="entry name" value="ACYL-COA SYNTHETASE"/>
    <property type="match status" value="1"/>
</dbReference>